<sequence length="548" mass="58021">MPKMPKMPKKPRQYDFQVYCAFKRFFRGWGGTSENRNGIRKVISRNREDPVIARIVAEKGNGTVVRALQDLIDAKAFNKATKFEALFPSIARPEPPKDETNGGNAPGSTTNASGPQTVLPSTSTHQTASTPGTASVNSSAAVNSNPESSAIPRPDSNGATHEPSNVIMPARSDAVPERSVPCDLDLSIWRPTGPTSGPLSRPAAEPSARPVASVTTPVTKPTAYSAGPTTRPTVRPDARPSTKPTTTKAVNASRPARNTESCLKPGATKGSGLTPGKITKPASGKPDRSSNRVQDRLAAIQGRRLAGAWGGPLLTAEPAPMATGAGQQKLPVEQETSHKLVNHAPWYPEGSQAAGPQVQVGAPVPAPAPAVVVSAPIEPVAEGGQVPSSHEADLTIKSYFPLPQQMQILEEAQSILKNIAFRVVGSEKPAVLANAGVTGPSQLTLSDAAVALRLSNGESALSPSFQSFTRLEQAIHEGRRMEPGTLAQLICSCAREIGGLRDSEGPESFRALKGFTIEAVLRYMDSHAERLKREVQQLDGMRAEVLSW</sequence>
<organism evidence="2 3">
    <name type="scientific">Orbilia brochopaga</name>
    <dbReference type="NCBI Taxonomy" id="3140254"/>
    <lineage>
        <taxon>Eukaryota</taxon>
        <taxon>Fungi</taxon>
        <taxon>Dikarya</taxon>
        <taxon>Ascomycota</taxon>
        <taxon>Pezizomycotina</taxon>
        <taxon>Orbiliomycetes</taxon>
        <taxon>Orbiliales</taxon>
        <taxon>Orbiliaceae</taxon>
        <taxon>Orbilia</taxon>
    </lineage>
</organism>
<reference evidence="2 3" key="1">
    <citation type="submission" date="2019-10" db="EMBL/GenBank/DDBJ databases">
        <authorList>
            <person name="Palmer J.M."/>
        </authorList>
    </citation>
    <scope>NUCLEOTIDE SEQUENCE [LARGE SCALE GENOMIC DNA]</scope>
    <source>
        <strain evidence="2 3">TWF696</strain>
    </source>
</reference>
<comment type="caution">
    <text evidence="2">The sequence shown here is derived from an EMBL/GenBank/DDBJ whole genome shotgun (WGS) entry which is preliminary data.</text>
</comment>
<feature type="region of interest" description="Disordered" evidence="1">
    <location>
        <begin position="88"/>
        <end position="165"/>
    </location>
</feature>
<accession>A0AAV9UIM9</accession>
<name>A0AAV9UIM9_9PEZI</name>
<feature type="compositionally biased region" description="Low complexity" evidence="1">
    <location>
        <begin position="134"/>
        <end position="150"/>
    </location>
</feature>
<gene>
    <name evidence="2" type="ORF">TWF696_008692</name>
</gene>
<dbReference type="AlphaFoldDB" id="A0AAV9UIM9"/>
<feature type="compositionally biased region" description="Polar residues" evidence="1">
    <location>
        <begin position="101"/>
        <end position="133"/>
    </location>
</feature>
<proteinExistence type="predicted"/>
<dbReference type="EMBL" id="JAVHNQ010000007">
    <property type="protein sequence ID" value="KAK6341622.1"/>
    <property type="molecule type" value="Genomic_DNA"/>
</dbReference>
<keyword evidence="3" id="KW-1185">Reference proteome</keyword>
<evidence type="ECO:0000313" key="2">
    <source>
        <dbReference type="EMBL" id="KAK6341622.1"/>
    </source>
</evidence>
<feature type="compositionally biased region" description="Polar residues" evidence="1">
    <location>
        <begin position="242"/>
        <end position="261"/>
    </location>
</feature>
<evidence type="ECO:0000313" key="3">
    <source>
        <dbReference type="Proteomes" id="UP001375240"/>
    </source>
</evidence>
<feature type="region of interest" description="Disordered" evidence="1">
    <location>
        <begin position="310"/>
        <end position="336"/>
    </location>
</feature>
<evidence type="ECO:0000256" key="1">
    <source>
        <dbReference type="SAM" id="MobiDB-lite"/>
    </source>
</evidence>
<dbReference type="Proteomes" id="UP001375240">
    <property type="component" value="Unassembled WGS sequence"/>
</dbReference>
<feature type="region of interest" description="Disordered" evidence="1">
    <location>
        <begin position="185"/>
        <end position="293"/>
    </location>
</feature>
<protein>
    <submittedName>
        <fullName evidence="2">Uncharacterized protein</fullName>
    </submittedName>
</protein>